<name>A0A8E2F1J1_9PEZI</name>
<dbReference type="Proteomes" id="UP000250140">
    <property type="component" value="Unassembled WGS sequence"/>
</dbReference>
<organism evidence="3 4">
    <name type="scientific">Glonium stellatum</name>
    <dbReference type="NCBI Taxonomy" id="574774"/>
    <lineage>
        <taxon>Eukaryota</taxon>
        <taxon>Fungi</taxon>
        <taxon>Dikarya</taxon>
        <taxon>Ascomycota</taxon>
        <taxon>Pezizomycotina</taxon>
        <taxon>Dothideomycetes</taxon>
        <taxon>Pleosporomycetidae</taxon>
        <taxon>Gloniales</taxon>
        <taxon>Gloniaceae</taxon>
        <taxon>Glonium</taxon>
    </lineage>
</organism>
<sequence>MAAWQRDRMGTMGTIMGTPRGSAADWQAGRLRLAGEHWRLGPGDGRLYCALQRSAVQCSEVLCNAPPSLCCAAPVLGGKLLLELGGCAAPKSGGRAKSAGPSPFPDAAVQQAEKASCGKLRDRNSTTNAALGAACLGSPRPTKPPTKPPTATAASFSRTASSAVEPVQAQPTGAIPPALQRPTTLLLELELLELLALLLLLGCSGGGGGGGGGDRVLLRGLAGVAAPPTRLLWAARAARAARAGGLLIVVVVVMVVLCSADQLAQQLQQLGSGKAANRTHSTIVASR</sequence>
<keyword evidence="2" id="KW-0472">Membrane</keyword>
<evidence type="ECO:0000256" key="2">
    <source>
        <dbReference type="SAM" id="Phobius"/>
    </source>
</evidence>
<feature type="compositionally biased region" description="Low complexity" evidence="1">
    <location>
        <begin position="149"/>
        <end position="158"/>
    </location>
</feature>
<keyword evidence="2" id="KW-1133">Transmembrane helix</keyword>
<evidence type="ECO:0000256" key="1">
    <source>
        <dbReference type="SAM" id="MobiDB-lite"/>
    </source>
</evidence>
<protein>
    <submittedName>
        <fullName evidence="3">Uncharacterized protein</fullName>
    </submittedName>
</protein>
<keyword evidence="2" id="KW-0812">Transmembrane</keyword>
<feature type="region of interest" description="Disordered" evidence="1">
    <location>
        <begin position="1"/>
        <end position="21"/>
    </location>
</feature>
<reference evidence="3 4" key="1">
    <citation type="journal article" date="2016" name="Nat. Commun.">
        <title>Ectomycorrhizal ecology is imprinted in the genome of the dominant symbiotic fungus Cenococcum geophilum.</title>
        <authorList>
            <consortium name="DOE Joint Genome Institute"/>
            <person name="Peter M."/>
            <person name="Kohler A."/>
            <person name="Ohm R.A."/>
            <person name="Kuo A."/>
            <person name="Krutzmann J."/>
            <person name="Morin E."/>
            <person name="Arend M."/>
            <person name="Barry K.W."/>
            <person name="Binder M."/>
            <person name="Choi C."/>
            <person name="Clum A."/>
            <person name="Copeland A."/>
            <person name="Grisel N."/>
            <person name="Haridas S."/>
            <person name="Kipfer T."/>
            <person name="LaButti K."/>
            <person name="Lindquist E."/>
            <person name="Lipzen A."/>
            <person name="Maire R."/>
            <person name="Meier B."/>
            <person name="Mihaltcheva S."/>
            <person name="Molinier V."/>
            <person name="Murat C."/>
            <person name="Poggeler S."/>
            <person name="Quandt C.A."/>
            <person name="Sperisen C."/>
            <person name="Tritt A."/>
            <person name="Tisserant E."/>
            <person name="Crous P.W."/>
            <person name="Henrissat B."/>
            <person name="Nehls U."/>
            <person name="Egli S."/>
            <person name="Spatafora J.W."/>
            <person name="Grigoriev I.V."/>
            <person name="Martin F.M."/>
        </authorList>
    </citation>
    <scope>NUCLEOTIDE SEQUENCE [LARGE SCALE GENOMIC DNA]</scope>
    <source>
        <strain evidence="3 4">CBS 207.34</strain>
    </source>
</reference>
<evidence type="ECO:0000313" key="3">
    <source>
        <dbReference type="EMBL" id="OCL08595.1"/>
    </source>
</evidence>
<evidence type="ECO:0000313" key="4">
    <source>
        <dbReference type="Proteomes" id="UP000250140"/>
    </source>
</evidence>
<dbReference type="AlphaFoldDB" id="A0A8E2F1J1"/>
<feature type="transmembrane region" description="Helical" evidence="2">
    <location>
        <begin position="245"/>
        <end position="264"/>
    </location>
</feature>
<accession>A0A8E2F1J1</accession>
<feature type="region of interest" description="Disordered" evidence="1">
    <location>
        <begin position="132"/>
        <end position="158"/>
    </location>
</feature>
<keyword evidence="4" id="KW-1185">Reference proteome</keyword>
<dbReference type="EMBL" id="KV749631">
    <property type="protein sequence ID" value="OCL08595.1"/>
    <property type="molecule type" value="Genomic_DNA"/>
</dbReference>
<proteinExistence type="predicted"/>
<gene>
    <name evidence="3" type="ORF">AOQ84DRAFT_406465</name>
</gene>